<keyword evidence="1" id="KW-0472">Membrane</keyword>
<reference evidence="2 3" key="1">
    <citation type="journal article" date="2015" name="Nature">
        <title>rRNA introns, odd ribosomes, and small enigmatic genomes across a large radiation of phyla.</title>
        <authorList>
            <person name="Brown C.T."/>
            <person name="Hug L.A."/>
            <person name="Thomas B.C."/>
            <person name="Sharon I."/>
            <person name="Castelle C.J."/>
            <person name="Singh A."/>
            <person name="Wilkins M.J."/>
            <person name="Williams K.H."/>
            <person name="Banfield J.F."/>
        </authorList>
    </citation>
    <scope>NUCLEOTIDE SEQUENCE [LARGE SCALE GENOMIC DNA]</scope>
</reference>
<proteinExistence type="predicted"/>
<dbReference type="Proteomes" id="UP000034329">
    <property type="component" value="Unassembled WGS sequence"/>
</dbReference>
<dbReference type="Pfam" id="PF14584">
    <property type="entry name" value="DUF4446"/>
    <property type="match status" value="1"/>
</dbReference>
<protein>
    <recommendedName>
        <fullName evidence="4">DUF4446 domain-containing protein</fullName>
    </recommendedName>
</protein>
<keyword evidence="1" id="KW-0812">Transmembrane</keyword>
<sequence>MQIFYILAAVAGLWLVGMSVVLYKLFKLFGKLTKGVEEDVSKKGFAEVRSRLAVLEEDGKSHIQKVGLARFNPFKELGGDHSFSLAILDSRDSGVVITSLHTRDRTRVYMKDIKKGKGDSELSAEEKKALSKAQK</sequence>
<name>A0A0G1MLS6_9BACT</name>
<dbReference type="InterPro" id="IPR027981">
    <property type="entry name" value="DUF4446"/>
</dbReference>
<comment type="caution">
    <text evidence="2">The sequence shown here is derived from an EMBL/GenBank/DDBJ whole genome shotgun (WGS) entry which is preliminary data.</text>
</comment>
<evidence type="ECO:0000313" key="3">
    <source>
        <dbReference type="Proteomes" id="UP000034329"/>
    </source>
</evidence>
<accession>A0A0G1MLS6</accession>
<dbReference type="AlphaFoldDB" id="A0A0G1MLS6"/>
<gene>
    <name evidence="2" type="ORF">UX13_C0050G0007</name>
</gene>
<organism evidence="2 3">
    <name type="scientific">Candidatus Woesebacteria bacterium GW2011_GWB1_45_5</name>
    <dbReference type="NCBI Taxonomy" id="1618581"/>
    <lineage>
        <taxon>Bacteria</taxon>
        <taxon>Candidatus Woeseibacteriota</taxon>
    </lineage>
</organism>
<dbReference type="EMBL" id="LCLA01000050">
    <property type="protein sequence ID" value="KKU09072.1"/>
    <property type="molecule type" value="Genomic_DNA"/>
</dbReference>
<feature type="transmembrane region" description="Helical" evidence="1">
    <location>
        <begin position="6"/>
        <end position="26"/>
    </location>
</feature>
<evidence type="ECO:0000313" key="2">
    <source>
        <dbReference type="EMBL" id="KKU09072.1"/>
    </source>
</evidence>
<evidence type="ECO:0008006" key="4">
    <source>
        <dbReference type="Google" id="ProtNLM"/>
    </source>
</evidence>
<keyword evidence="1" id="KW-1133">Transmembrane helix</keyword>
<evidence type="ECO:0000256" key="1">
    <source>
        <dbReference type="SAM" id="Phobius"/>
    </source>
</evidence>